<dbReference type="Proteomes" id="UP000431922">
    <property type="component" value="Unassembled WGS sequence"/>
</dbReference>
<dbReference type="PANTHER" id="PTHR44591:SF23">
    <property type="entry name" value="CHEY SUBFAMILY"/>
    <property type="match status" value="1"/>
</dbReference>
<evidence type="ECO:0000313" key="4">
    <source>
        <dbReference type="EMBL" id="MXP44183.1"/>
    </source>
</evidence>
<name>A0A845AXE3_9SPHN</name>
<comment type="caution">
    <text evidence="4">The sequence shown here is derived from an EMBL/GenBank/DDBJ whole genome shotgun (WGS) entry which is preliminary data.</text>
</comment>
<dbReference type="GO" id="GO:0000160">
    <property type="term" value="P:phosphorelay signal transduction system"/>
    <property type="evidence" value="ECO:0007669"/>
    <property type="project" value="InterPro"/>
</dbReference>
<dbReference type="SMART" id="SM00448">
    <property type="entry name" value="REC"/>
    <property type="match status" value="1"/>
</dbReference>
<dbReference type="OrthoDB" id="9801602at2"/>
<dbReference type="InterPro" id="IPR001789">
    <property type="entry name" value="Sig_transdc_resp-reg_receiver"/>
</dbReference>
<dbReference type="PROSITE" id="PS50110">
    <property type="entry name" value="RESPONSE_REGULATORY"/>
    <property type="match status" value="1"/>
</dbReference>
<feature type="modified residue" description="4-aspartylphosphate" evidence="2">
    <location>
        <position position="53"/>
    </location>
</feature>
<keyword evidence="5" id="KW-1185">Reference proteome</keyword>
<dbReference type="SUPFAM" id="SSF52172">
    <property type="entry name" value="CheY-like"/>
    <property type="match status" value="1"/>
</dbReference>
<evidence type="ECO:0000256" key="1">
    <source>
        <dbReference type="ARBA" id="ARBA00022553"/>
    </source>
</evidence>
<feature type="domain" description="Response regulatory" evidence="3">
    <location>
        <begin position="4"/>
        <end position="120"/>
    </location>
</feature>
<dbReference type="Gene3D" id="3.40.50.2300">
    <property type="match status" value="1"/>
</dbReference>
<gene>
    <name evidence="4" type="ORF">GRI65_06920</name>
</gene>
<evidence type="ECO:0000256" key="2">
    <source>
        <dbReference type="PROSITE-ProRule" id="PRU00169"/>
    </source>
</evidence>
<keyword evidence="1 2" id="KW-0597">Phosphoprotein</keyword>
<reference evidence="4 5" key="1">
    <citation type="submission" date="2019-12" db="EMBL/GenBank/DDBJ databases">
        <title>Genomic-based taxomic classification of the family Erythrobacteraceae.</title>
        <authorList>
            <person name="Xu L."/>
        </authorList>
    </citation>
    <scope>NUCLEOTIDE SEQUENCE [LARGE SCALE GENOMIC DNA]</scope>
    <source>
        <strain evidence="4 5">KCTC 42453</strain>
    </source>
</reference>
<dbReference type="PANTHER" id="PTHR44591">
    <property type="entry name" value="STRESS RESPONSE REGULATOR PROTEIN 1"/>
    <property type="match status" value="1"/>
</dbReference>
<accession>A0A845AXE3</accession>
<evidence type="ECO:0000313" key="5">
    <source>
        <dbReference type="Proteomes" id="UP000431922"/>
    </source>
</evidence>
<dbReference type="EMBL" id="WTYL01000002">
    <property type="protein sequence ID" value="MXP44183.1"/>
    <property type="molecule type" value="Genomic_DNA"/>
</dbReference>
<dbReference type="AlphaFoldDB" id="A0A845AXE3"/>
<dbReference type="InterPro" id="IPR011006">
    <property type="entry name" value="CheY-like_superfamily"/>
</dbReference>
<organism evidence="4 5">
    <name type="scientific">Allopontixanthobacter sediminis</name>
    <dbReference type="NCBI Taxonomy" id="1689985"/>
    <lineage>
        <taxon>Bacteria</taxon>
        <taxon>Pseudomonadati</taxon>
        <taxon>Pseudomonadota</taxon>
        <taxon>Alphaproteobacteria</taxon>
        <taxon>Sphingomonadales</taxon>
        <taxon>Erythrobacteraceae</taxon>
        <taxon>Allopontixanthobacter</taxon>
    </lineage>
</organism>
<evidence type="ECO:0000259" key="3">
    <source>
        <dbReference type="PROSITE" id="PS50110"/>
    </source>
</evidence>
<dbReference type="Pfam" id="PF00072">
    <property type="entry name" value="Response_reg"/>
    <property type="match status" value="1"/>
</dbReference>
<protein>
    <submittedName>
        <fullName evidence="4">Response regulator</fullName>
    </submittedName>
</protein>
<proteinExistence type="predicted"/>
<dbReference type="RefSeq" id="WP_160755809.1">
    <property type="nucleotide sequence ID" value="NZ_WTYL01000002.1"/>
</dbReference>
<dbReference type="InterPro" id="IPR050595">
    <property type="entry name" value="Bact_response_regulator"/>
</dbReference>
<sequence>MAKRVLVVEDDFLNRMMFCAVLREGGYQVEEVVDERLTLKEVEEFGPDLIVLDIHLPHVSGIDIIKLLKSNELLRDIPVLAVTGYVGKGEELKVRSAGASGYLAKPVSMKPFLEAVGGLIAA</sequence>